<dbReference type="Proteomes" id="UP000433101">
    <property type="component" value="Unassembled WGS sequence"/>
</dbReference>
<accession>A0A7X3LSS4</accession>
<gene>
    <name evidence="3" type="ORF">GR183_06010</name>
</gene>
<evidence type="ECO:0000259" key="2">
    <source>
        <dbReference type="Pfam" id="PF26505"/>
    </source>
</evidence>
<evidence type="ECO:0000313" key="3">
    <source>
        <dbReference type="EMBL" id="MXN64452.1"/>
    </source>
</evidence>
<feature type="domain" description="DUF8168" evidence="1">
    <location>
        <begin position="128"/>
        <end position="238"/>
    </location>
</feature>
<sequence>MTNVILEKISIKGRILPEIREVSIPNIPNIHLEDPNGFQAIYTFNIENGQFIILCEIFRKCENFFQFSIIRCYEFVTTLVDIHAFSNGWALSVIIDTAVHNNMHRRIALSEKSALDKCSAIKNSDDFQKILNITLNNFNLRFAFRDLISSLSTLNYSAIAASRSIEAIRDLISPDTPKLQAWENMRDKLNIERKYLQYITDTSRQPRHGNRGATDGMIQMEVTQRAWRIMDRYLEFMKRGGEDALPRDVFEALAE</sequence>
<keyword evidence="4" id="KW-1185">Reference proteome</keyword>
<dbReference type="AlphaFoldDB" id="A0A7X3LSS4"/>
<evidence type="ECO:0000313" key="4">
    <source>
        <dbReference type="Proteomes" id="UP000433101"/>
    </source>
</evidence>
<proteinExistence type="predicted"/>
<dbReference type="InterPro" id="IPR059013">
    <property type="entry name" value="DUF8168_N"/>
</dbReference>
<dbReference type="Pfam" id="PF26505">
    <property type="entry name" value="DUF8168_N"/>
    <property type="match status" value="1"/>
</dbReference>
<organism evidence="3 4">
    <name type="scientific">Stappia sediminis</name>
    <dbReference type="NCBI Taxonomy" id="2692190"/>
    <lineage>
        <taxon>Bacteria</taxon>
        <taxon>Pseudomonadati</taxon>
        <taxon>Pseudomonadota</taxon>
        <taxon>Alphaproteobacteria</taxon>
        <taxon>Hyphomicrobiales</taxon>
        <taxon>Stappiaceae</taxon>
        <taxon>Stappia</taxon>
    </lineage>
</organism>
<comment type="caution">
    <text evidence="3">The sequence shown here is derived from an EMBL/GenBank/DDBJ whole genome shotgun (WGS) entry which is preliminary data.</text>
</comment>
<reference evidence="3 4" key="1">
    <citation type="submission" date="2019-12" db="EMBL/GenBank/DDBJ databases">
        <authorList>
            <person name="Li M."/>
        </authorList>
    </citation>
    <scope>NUCLEOTIDE SEQUENCE [LARGE SCALE GENOMIC DNA]</scope>
    <source>
        <strain evidence="3 4">GBMRC 2046</strain>
    </source>
</reference>
<dbReference type="RefSeq" id="WP_160774669.1">
    <property type="nucleotide sequence ID" value="NZ_WUMV01000002.1"/>
</dbReference>
<name>A0A7X3LSS4_9HYPH</name>
<dbReference type="Pfam" id="PF26504">
    <property type="entry name" value="DUF8168_C"/>
    <property type="match status" value="1"/>
</dbReference>
<protein>
    <submittedName>
        <fullName evidence="3">Uncharacterized protein</fullName>
    </submittedName>
</protein>
<feature type="domain" description="DUF8168" evidence="2">
    <location>
        <begin position="10"/>
        <end position="107"/>
    </location>
</feature>
<evidence type="ECO:0000259" key="1">
    <source>
        <dbReference type="Pfam" id="PF26504"/>
    </source>
</evidence>
<dbReference type="InterPro" id="IPR059012">
    <property type="entry name" value="DUF8168_C"/>
</dbReference>
<dbReference type="EMBL" id="WUMV01000002">
    <property type="protein sequence ID" value="MXN64452.1"/>
    <property type="molecule type" value="Genomic_DNA"/>
</dbReference>